<protein>
    <submittedName>
        <fullName evidence="2">Uncharacterized protein</fullName>
    </submittedName>
</protein>
<keyword evidence="1" id="KW-0472">Membrane</keyword>
<reference evidence="2 3" key="1">
    <citation type="submission" date="2018-11" db="EMBL/GenBank/DDBJ databases">
        <title>Genomic Encyclopedia of Type Strains, Phase IV (KMG-IV): sequencing the most valuable type-strain genomes for metagenomic binning, comparative biology and taxonomic classification.</title>
        <authorList>
            <person name="Goeker M."/>
        </authorList>
    </citation>
    <scope>NUCLEOTIDE SEQUENCE [LARGE SCALE GENOMIC DNA]</scope>
    <source>
        <strain evidence="2 3">DSM 18090</strain>
    </source>
</reference>
<dbReference type="AlphaFoldDB" id="A0A3N5B413"/>
<dbReference type="RefSeq" id="WP_124222156.1">
    <property type="nucleotide sequence ID" value="NZ_RKRF01000010.1"/>
</dbReference>
<accession>A0A3N5B413</accession>
<dbReference type="OrthoDB" id="1899479at2"/>
<name>A0A3N5B413_9BACI</name>
<keyword evidence="1" id="KW-1133">Transmembrane helix</keyword>
<gene>
    <name evidence="2" type="ORF">EDC24_2043</name>
</gene>
<keyword evidence="3" id="KW-1185">Reference proteome</keyword>
<organism evidence="2 3">
    <name type="scientific">Aquisalibacillus elongatus</name>
    <dbReference type="NCBI Taxonomy" id="485577"/>
    <lineage>
        <taxon>Bacteria</taxon>
        <taxon>Bacillati</taxon>
        <taxon>Bacillota</taxon>
        <taxon>Bacilli</taxon>
        <taxon>Bacillales</taxon>
        <taxon>Bacillaceae</taxon>
        <taxon>Aquisalibacillus</taxon>
    </lineage>
</organism>
<evidence type="ECO:0000313" key="2">
    <source>
        <dbReference type="EMBL" id="RPF52053.1"/>
    </source>
</evidence>
<dbReference type="EMBL" id="RKRF01000010">
    <property type="protein sequence ID" value="RPF52053.1"/>
    <property type="molecule type" value="Genomic_DNA"/>
</dbReference>
<comment type="caution">
    <text evidence="2">The sequence shown here is derived from an EMBL/GenBank/DDBJ whole genome shotgun (WGS) entry which is preliminary data.</text>
</comment>
<proteinExistence type="predicted"/>
<evidence type="ECO:0000256" key="1">
    <source>
        <dbReference type="SAM" id="Phobius"/>
    </source>
</evidence>
<dbReference type="Proteomes" id="UP000276443">
    <property type="component" value="Unassembled WGS sequence"/>
</dbReference>
<keyword evidence="1" id="KW-0812">Transmembrane</keyword>
<feature type="transmembrane region" description="Helical" evidence="1">
    <location>
        <begin position="42"/>
        <end position="62"/>
    </location>
</feature>
<sequence>MSNIKNELDQIELPEELHSRSKKGIYKAKADGAVSTPNSRKFISIAISLLIVVGVGFVLLNLNSGNQKANGIQQNDDGSIDIPAIELPDNPSSADMIGLIVYQGNVYTQTRTEINYEDAQDLIDEQIGVTKGNIDEWSDDEAYTEELASSIGSGLDVYTMKGYDEGFRIMAFDWPEQGRVEIFERLNGITIQNSQDLFEKLKLQGHVKEAEYRTFDDWNYNRDNYHAIEDTERVQSFVDGLYNMDMKVSGDEANPIRESRNNDEFRELIFHLDDGTKVRLTLIKGGYIHYSYTGIYFEMKQETFQGIWKEMIEE</sequence>
<evidence type="ECO:0000313" key="3">
    <source>
        <dbReference type="Proteomes" id="UP000276443"/>
    </source>
</evidence>